<dbReference type="CDD" id="cd03116">
    <property type="entry name" value="MobB"/>
    <property type="match status" value="1"/>
</dbReference>
<dbReference type="GO" id="GO:0005525">
    <property type="term" value="F:GTP binding"/>
    <property type="evidence" value="ECO:0007669"/>
    <property type="project" value="InterPro"/>
</dbReference>
<proteinExistence type="predicted"/>
<accession>A0A7V6A393</accession>
<dbReference type="AlphaFoldDB" id="A0A7V6A393"/>
<evidence type="ECO:0000256" key="1">
    <source>
        <dbReference type="SAM" id="MobiDB-lite"/>
    </source>
</evidence>
<evidence type="ECO:0000259" key="2">
    <source>
        <dbReference type="Pfam" id="PF03205"/>
    </source>
</evidence>
<dbReference type="Pfam" id="PF03205">
    <property type="entry name" value="MobB"/>
    <property type="match status" value="1"/>
</dbReference>
<dbReference type="Gene3D" id="3.40.50.300">
    <property type="entry name" value="P-loop containing nucleotide triphosphate hydrolases"/>
    <property type="match status" value="1"/>
</dbReference>
<comment type="caution">
    <text evidence="3">The sequence shown here is derived from an EMBL/GenBank/DDBJ whole genome shotgun (WGS) entry which is preliminary data.</text>
</comment>
<evidence type="ECO:0000313" key="3">
    <source>
        <dbReference type="EMBL" id="HHS29467.1"/>
    </source>
</evidence>
<dbReference type="InterPro" id="IPR004435">
    <property type="entry name" value="MobB_dom"/>
</dbReference>
<dbReference type="NCBIfam" id="TIGR00176">
    <property type="entry name" value="mobB"/>
    <property type="match status" value="1"/>
</dbReference>
<feature type="compositionally biased region" description="Polar residues" evidence="1">
    <location>
        <begin position="40"/>
        <end position="54"/>
    </location>
</feature>
<feature type="domain" description="Molybdopterin-guanine dinucleotide biosynthesis protein B (MobB)" evidence="2">
    <location>
        <begin position="61"/>
        <end position="189"/>
    </location>
</feature>
<protein>
    <submittedName>
        <fullName evidence="3">Molybdopterin-guanine dinucleotide biosynthesis protein B</fullName>
    </submittedName>
</protein>
<gene>
    <name evidence="3" type="primary">mobB</name>
    <name evidence="3" type="ORF">ENV52_07185</name>
</gene>
<dbReference type="EMBL" id="DTGR01000117">
    <property type="protein sequence ID" value="HHS29467.1"/>
    <property type="molecule type" value="Genomic_DNA"/>
</dbReference>
<dbReference type="SUPFAM" id="SSF52540">
    <property type="entry name" value="P-loop containing nucleoside triphosphate hydrolases"/>
    <property type="match status" value="1"/>
</dbReference>
<dbReference type="PANTHER" id="PTHR40072">
    <property type="entry name" value="MOLYBDOPTERIN-GUANINE DINUCLEOTIDE BIOSYNTHESIS ADAPTER PROTEIN-RELATED"/>
    <property type="match status" value="1"/>
</dbReference>
<reference evidence="3" key="1">
    <citation type="journal article" date="2020" name="mSystems">
        <title>Genome- and Community-Level Interaction Insights into Carbon Utilization and Element Cycling Functions of Hydrothermarchaeota in Hydrothermal Sediment.</title>
        <authorList>
            <person name="Zhou Z."/>
            <person name="Liu Y."/>
            <person name="Xu W."/>
            <person name="Pan J."/>
            <person name="Luo Z.H."/>
            <person name="Li M."/>
        </authorList>
    </citation>
    <scope>NUCLEOTIDE SEQUENCE [LARGE SCALE GENOMIC DNA]</scope>
    <source>
        <strain evidence="3">SpSt-767</strain>
    </source>
</reference>
<feature type="compositionally biased region" description="Polar residues" evidence="1">
    <location>
        <begin position="19"/>
        <end position="29"/>
    </location>
</feature>
<dbReference type="InterPro" id="IPR052539">
    <property type="entry name" value="MGD_biosynthesis_adapter"/>
</dbReference>
<dbReference type="InterPro" id="IPR027417">
    <property type="entry name" value="P-loop_NTPase"/>
</dbReference>
<organism evidence="3">
    <name type="scientific">Desulfobacca acetoxidans</name>
    <dbReference type="NCBI Taxonomy" id="60893"/>
    <lineage>
        <taxon>Bacteria</taxon>
        <taxon>Pseudomonadati</taxon>
        <taxon>Thermodesulfobacteriota</taxon>
        <taxon>Desulfobaccia</taxon>
        <taxon>Desulfobaccales</taxon>
        <taxon>Desulfobaccaceae</taxon>
        <taxon>Desulfobacca</taxon>
    </lineage>
</organism>
<dbReference type="PANTHER" id="PTHR40072:SF1">
    <property type="entry name" value="MOLYBDOPTERIN-GUANINE DINUCLEOTIDE BIOSYNTHESIS ADAPTER PROTEIN"/>
    <property type="match status" value="1"/>
</dbReference>
<dbReference type="GO" id="GO:0006777">
    <property type="term" value="P:Mo-molybdopterin cofactor biosynthetic process"/>
    <property type="evidence" value="ECO:0007669"/>
    <property type="project" value="InterPro"/>
</dbReference>
<name>A0A7V6A393_9BACT</name>
<feature type="region of interest" description="Disordered" evidence="1">
    <location>
        <begin position="14"/>
        <end position="54"/>
    </location>
</feature>
<sequence>MRCGSINPPCATVPVSAAPFTSTGTSSGKRSWKKPPRRGMTSTPESSALQSNPSCASPRALGVVGFANSGKTGLICGLLPHLSARGLQVAVLKHSHHPDLDRMDEGKDTWRYRQAGANAVAVAAPGLVQVTRSFPGEPPLQQALAMLAGQADLIVVEGYKTGPLPKVAVLGPEEREAPDYPNLIALVSDRPVNSPLPVFAHHQVDELAAWLYDYLGRN</sequence>